<dbReference type="Proteomes" id="UP000232453">
    <property type="component" value="Unassembled WGS sequence"/>
</dbReference>
<evidence type="ECO:0000259" key="2">
    <source>
        <dbReference type="Pfam" id="PF00135"/>
    </source>
</evidence>
<dbReference type="InterPro" id="IPR029058">
    <property type="entry name" value="AB_hydrolase_fold"/>
</dbReference>
<dbReference type="PANTHER" id="PTHR11559">
    <property type="entry name" value="CARBOXYLESTERASE"/>
    <property type="match status" value="1"/>
</dbReference>
<name>A0AA44UVM5_PSEA5</name>
<organism evidence="3 4">
    <name type="scientific">Pseudonocardia alni</name>
    <name type="common">Amycolata alni</name>
    <dbReference type="NCBI Taxonomy" id="33907"/>
    <lineage>
        <taxon>Bacteria</taxon>
        <taxon>Bacillati</taxon>
        <taxon>Actinomycetota</taxon>
        <taxon>Actinomycetes</taxon>
        <taxon>Pseudonocardiales</taxon>
        <taxon>Pseudonocardiaceae</taxon>
        <taxon>Pseudonocardia</taxon>
    </lineage>
</organism>
<evidence type="ECO:0000256" key="1">
    <source>
        <dbReference type="SAM" id="MobiDB-lite"/>
    </source>
</evidence>
<dbReference type="EMBL" id="PHUJ01000001">
    <property type="protein sequence ID" value="PKB41414.1"/>
    <property type="molecule type" value="Genomic_DNA"/>
</dbReference>
<feature type="region of interest" description="Disordered" evidence="1">
    <location>
        <begin position="37"/>
        <end position="58"/>
    </location>
</feature>
<dbReference type="InterPro" id="IPR050309">
    <property type="entry name" value="Type-B_Carboxylest/Lipase"/>
</dbReference>
<dbReference type="AlphaFoldDB" id="A0AA44UVM5"/>
<dbReference type="SUPFAM" id="SSF53474">
    <property type="entry name" value="alpha/beta-Hydrolases"/>
    <property type="match status" value="1"/>
</dbReference>
<dbReference type="Gene3D" id="3.40.50.1820">
    <property type="entry name" value="alpha/beta hydrolase"/>
    <property type="match status" value="1"/>
</dbReference>
<accession>A0AA44UVM5</accession>
<dbReference type="Pfam" id="PF00135">
    <property type="entry name" value="COesterase"/>
    <property type="match status" value="1"/>
</dbReference>
<proteinExistence type="predicted"/>
<feature type="domain" description="Carboxylesterase type B" evidence="2">
    <location>
        <begin position="5"/>
        <end position="476"/>
    </location>
</feature>
<feature type="region of interest" description="Disordered" evidence="1">
    <location>
        <begin position="1"/>
        <end position="23"/>
    </location>
</feature>
<sequence length="488" mass="50618">MGGADEVVSTSGGPVQGREDGPVVRFSGIPYAAAPTGDLRFAPPSQPAPWSGVRDATRPGPVCPQATATLLPGQVPAEDCLSVNVTAPAVASPGLRPVLVWLHGGGFVFGSGSDYDASSLASRGDLVVVTVNYRLGIFGGLSLPEMPEHNVGLQDQIAALRWVRDNATAFGADPDNVTLAGESAGALSTCSLLASPATDGLFARAIIASGSCRMRHPAGALSPTLPAVSTWNSVEATDAYSRSVAASVGCTDPATVLGCLRAQPVDDLVALGPAFTTLAVGGAVLPRDPGEKPRADWATEVPVLSGNTSDEHLGNVLSAYPAATAQTYRSALSRSFGPDVDQVARRYPLDQFPDPVRALARVYSDNDWICPTVSTNRDYARTAPVWTYLFSDPEAPTPTGETVPRPAAVHGSDVVYTLPLAGQPSPLAPGQQHLADQMIDYWAAFARTGDPNGPGRPSWPATTPGFVPALELTPEPGPRPIDASTRCS</sequence>
<feature type="region of interest" description="Disordered" evidence="1">
    <location>
        <begin position="449"/>
        <end position="488"/>
    </location>
</feature>
<comment type="caution">
    <text evidence="3">The sequence shown here is derived from an EMBL/GenBank/DDBJ whole genome shotgun (WGS) entry which is preliminary data.</text>
</comment>
<reference evidence="3 4" key="1">
    <citation type="submission" date="2017-11" db="EMBL/GenBank/DDBJ databases">
        <title>Sequencing the genomes of 1000 actinobacteria strains.</title>
        <authorList>
            <person name="Klenk H.-P."/>
        </authorList>
    </citation>
    <scope>NUCLEOTIDE SEQUENCE [LARGE SCALE GENOMIC DNA]</scope>
    <source>
        <strain evidence="3 4">DSM 44104</strain>
    </source>
</reference>
<protein>
    <submittedName>
        <fullName evidence="3">Para-nitrobenzyl esterase</fullName>
    </submittedName>
</protein>
<gene>
    <name evidence="3" type="ORF">ATL51_0081</name>
</gene>
<evidence type="ECO:0000313" key="4">
    <source>
        <dbReference type="Proteomes" id="UP000232453"/>
    </source>
</evidence>
<dbReference type="InterPro" id="IPR002018">
    <property type="entry name" value="CarbesteraseB"/>
</dbReference>
<evidence type="ECO:0000313" key="3">
    <source>
        <dbReference type="EMBL" id="PKB41414.1"/>
    </source>
</evidence>